<dbReference type="AlphaFoldDB" id="A0A5B8NSV0"/>
<evidence type="ECO:0000313" key="5">
    <source>
        <dbReference type="EMBL" id="QDZ41110.1"/>
    </source>
</evidence>
<keyword evidence="6" id="KW-1185">Reference proteome</keyword>
<reference evidence="5" key="1">
    <citation type="submission" date="2019-08" db="EMBL/GenBank/DDBJ databases">
        <title>Carotenoids and Carotenoid Binding Proteins in the Halophilic Cyanobacterium Euhalothece sp. ZM00.</title>
        <authorList>
            <person name="Cho S.M."/>
            <person name="Song J.Y."/>
            <person name="Park Y.-I."/>
        </authorList>
    </citation>
    <scope>NUCLEOTIDE SEQUENCE [LARGE SCALE GENOMIC DNA]</scope>
    <source>
        <strain evidence="5">Z-M001</strain>
    </source>
</reference>
<keyword evidence="2" id="KW-0605">Phycobilisome</keyword>
<evidence type="ECO:0000259" key="3">
    <source>
        <dbReference type="Pfam" id="PF11074"/>
    </source>
</evidence>
<proteinExistence type="predicted"/>
<feature type="domain" description="Leucine rich repeat variant" evidence="4">
    <location>
        <begin position="735"/>
        <end position="787"/>
    </location>
</feature>
<name>A0A5B8NSV0_9CHRO</name>
<protein>
    <submittedName>
        <fullName evidence="5">DUF2779 domain-containing protein</fullName>
    </submittedName>
</protein>
<dbReference type="RefSeq" id="WP_146296946.1">
    <property type="nucleotide sequence ID" value="NZ_CP042326.1"/>
</dbReference>
<accession>A0A5B8NSV0</accession>
<gene>
    <name evidence="5" type="ORF">FRE64_14865</name>
</gene>
<feature type="domain" description="DUF2779" evidence="3">
    <location>
        <begin position="294"/>
        <end position="417"/>
    </location>
</feature>
<dbReference type="KEGG" id="enn:FRE64_14865"/>
<dbReference type="Gene3D" id="3.90.320.10">
    <property type="match status" value="1"/>
</dbReference>
<dbReference type="InterPro" id="IPR057893">
    <property type="entry name" value="LRV_2"/>
</dbReference>
<evidence type="ECO:0000259" key="4">
    <source>
        <dbReference type="Pfam" id="PF25591"/>
    </source>
</evidence>
<dbReference type="Gene3D" id="1.25.10.10">
    <property type="entry name" value="Leucine-rich Repeat Variant"/>
    <property type="match status" value="2"/>
</dbReference>
<dbReference type="GO" id="GO:0030089">
    <property type="term" value="C:phycobilisome"/>
    <property type="evidence" value="ECO:0007669"/>
    <property type="project" value="UniProtKB-KW"/>
</dbReference>
<dbReference type="InterPro" id="IPR021301">
    <property type="entry name" value="DUF2779"/>
</dbReference>
<evidence type="ECO:0000256" key="2">
    <source>
        <dbReference type="ARBA" id="ARBA00022738"/>
    </source>
</evidence>
<evidence type="ECO:0000313" key="6">
    <source>
        <dbReference type="Proteomes" id="UP000318453"/>
    </source>
</evidence>
<dbReference type="EMBL" id="CP042326">
    <property type="protein sequence ID" value="QDZ41110.1"/>
    <property type="molecule type" value="Genomic_DNA"/>
</dbReference>
<dbReference type="InterPro" id="IPR011604">
    <property type="entry name" value="PDDEXK-like_dom_sf"/>
</dbReference>
<dbReference type="Proteomes" id="UP000318453">
    <property type="component" value="Chromosome"/>
</dbReference>
<sequence>MISFLTKSKLLSASQCQKRLWLETYQGEAREELSYSQQRRIEQGLEVGAYARQYFPQGTLIEGETIEDQIEQTQNAIEKGEKCLFEATFMFDNIVIRCDILLREESDKWQLIEVKSSTKVKDEHLQDLAIQKYVLAGNDLFLSNIQVMHINRDCVYPDFSNLLIREDVTQQIKGVFSNLPQLIRHSQNTLEREEIPDINIGKHCEKPYPCPFKSFCWEGIEEPTILSIPNLRGRRLDQINDLIAQGIYSLRDLPEDFPLTEKQAEAVREKLNPELMINEQGILEKFSQLEYPLYFFDFETLDPAIPRFEGLQPYQHFPFQYSCHILHQNGELEYHTYLHENETDPREKVIESLLETLGEKGSIIVYYQSFEAQRLGELAEQFPEYSTQLNQIKERLWDQWKIFKDDYQHPDFGGSTSLKKVLPVLVPEMSYDNLDIQGGDEAQALWDLVIQGKAGNQREKMLADLKAYSEQDTYAMVAIHQIFINQILPEMEGITNELLEKLKIVTEHSAGLETLKENLNSADQEIRLIALHQLHNYGEEGLKLLDLVSLEDREKLAQDKATSEEILSCLANDQSSWIREQVASNEKTPDYLLERLAEDEHYRVRAEVAINQKTPLTVLDWLIVDADYDVVEAVLDHPSYSVHRLQKIASDPNTPEEFFEKLANCGDPKICLQVANNTDISPKLRENLLENFLESDIEEEEEVATWLREIASDPKTPEELLEKLANSKNLTVCLEVAKNPNTSEESLEKLAKNEHWEVRLEVAKNPYISPELLEILEDDEDLDVREEVAFQKLDMQEIDSDLEKLIYHDYDEDLAERLDELSPRVLRSLAWSINPEIGESIAKYKNLPSQILEELAFESPVFVRAEIAGRSDLSNEIFNKLATDEDTEVRARVARNQKTPAPILEKLAEDEHHWVREEVAANPNTPNYVLEKLANDPN</sequence>
<dbReference type="OrthoDB" id="456495at2"/>
<organism evidence="5 6">
    <name type="scientific">Euhalothece natronophila Z-M001</name>
    <dbReference type="NCBI Taxonomy" id="522448"/>
    <lineage>
        <taxon>Bacteria</taxon>
        <taxon>Bacillati</taxon>
        <taxon>Cyanobacteriota</taxon>
        <taxon>Cyanophyceae</taxon>
        <taxon>Oscillatoriophycideae</taxon>
        <taxon>Chroococcales</taxon>
        <taxon>Halothecacae</taxon>
        <taxon>Halothece cluster</taxon>
        <taxon>Euhalothece</taxon>
    </lineage>
</organism>
<dbReference type="InterPro" id="IPR011989">
    <property type="entry name" value="ARM-like"/>
</dbReference>
<dbReference type="Pfam" id="PF11074">
    <property type="entry name" value="DUF2779"/>
    <property type="match status" value="1"/>
</dbReference>
<evidence type="ECO:0000256" key="1">
    <source>
        <dbReference type="ARBA" id="ARBA00022549"/>
    </source>
</evidence>
<keyword evidence="1" id="KW-0042">Antenna complex</keyword>
<dbReference type="SUPFAM" id="SSF48371">
    <property type="entry name" value="ARM repeat"/>
    <property type="match status" value="3"/>
</dbReference>
<dbReference type="InterPro" id="IPR016024">
    <property type="entry name" value="ARM-type_fold"/>
</dbReference>
<dbReference type="Pfam" id="PF25591">
    <property type="entry name" value="LRV_2"/>
    <property type="match status" value="1"/>
</dbReference>